<dbReference type="InterPro" id="IPR045344">
    <property type="entry name" value="C-JID"/>
</dbReference>
<sequence>MSDPKTRFDMVVPGSNIPKWFSHQSLGDSSAKVELPLVWFDTMEQYGSDHLWVFYLSRYEFLGIDWQDMGQTTCRHVLEVMFTAHGLGFYVKKIGVRLVYEQDVLEFNNQTINQFQSFDYENLDVLHHGLDKSAVDGALIKRSYDDHHDNDGAESIGKSIFEEEPQPKRLKEVE</sequence>
<dbReference type="EMBL" id="JAAGAX010000013">
    <property type="protein sequence ID" value="KAF2295553.1"/>
    <property type="molecule type" value="Genomic_DNA"/>
</dbReference>
<dbReference type="AlphaFoldDB" id="A0A6A6L648"/>
<evidence type="ECO:0000256" key="2">
    <source>
        <dbReference type="ARBA" id="ARBA00022737"/>
    </source>
</evidence>
<keyword evidence="6" id="KW-1185">Reference proteome</keyword>
<evidence type="ECO:0000313" key="6">
    <source>
        <dbReference type="Proteomes" id="UP000467840"/>
    </source>
</evidence>
<dbReference type="Proteomes" id="UP000467840">
    <property type="component" value="Chromosome 7"/>
</dbReference>
<feature type="compositionally biased region" description="Basic and acidic residues" evidence="3">
    <location>
        <begin position="165"/>
        <end position="174"/>
    </location>
</feature>
<feature type="domain" description="C-JID" evidence="4">
    <location>
        <begin position="12"/>
        <end position="104"/>
    </location>
</feature>
<accession>A0A6A6L648</accession>
<proteinExistence type="predicted"/>
<feature type="region of interest" description="Disordered" evidence="3">
    <location>
        <begin position="150"/>
        <end position="174"/>
    </location>
</feature>
<keyword evidence="1" id="KW-0433">Leucine-rich repeat</keyword>
<evidence type="ECO:0000313" key="5">
    <source>
        <dbReference type="EMBL" id="KAF2295553.1"/>
    </source>
</evidence>
<organism evidence="5 6">
    <name type="scientific">Hevea brasiliensis</name>
    <name type="common">Para rubber tree</name>
    <name type="synonym">Siphonia brasiliensis</name>
    <dbReference type="NCBI Taxonomy" id="3981"/>
    <lineage>
        <taxon>Eukaryota</taxon>
        <taxon>Viridiplantae</taxon>
        <taxon>Streptophyta</taxon>
        <taxon>Embryophyta</taxon>
        <taxon>Tracheophyta</taxon>
        <taxon>Spermatophyta</taxon>
        <taxon>Magnoliopsida</taxon>
        <taxon>eudicotyledons</taxon>
        <taxon>Gunneridae</taxon>
        <taxon>Pentapetalae</taxon>
        <taxon>rosids</taxon>
        <taxon>fabids</taxon>
        <taxon>Malpighiales</taxon>
        <taxon>Euphorbiaceae</taxon>
        <taxon>Crotonoideae</taxon>
        <taxon>Micrandreae</taxon>
        <taxon>Hevea</taxon>
    </lineage>
</organism>
<evidence type="ECO:0000256" key="3">
    <source>
        <dbReference type="SAM" id="MobiDB-lite"/>
    </source>
</evidence>
<evidence type="ECO:0000259" key="4">
    <source>
        <dbReference type="Pfam" id="PF20160"/>
    </source>
</evidence>
<comment type="caution">
    <text evidence="5">The sequence shown here is derived from an EMBL/GenBank/DDBJ whole genome shotgun (WGS) entry which is preliminary data.</text>
</comment>
<gene>
    <name evidence="5" type="ORF">GH714_033182</name>
</gene>
<protein>
    <recommendedName>
        <fullName evidence="4">C-JID domain-containing protein</fullName>
    </recommendedName>
</protein>
<evidence type="ECO:0000256" key="1">
    <source>
        <dbReference type="ARBA" id="ARBA00022614"/>
    </source>
</evidence>
<dbReference type="Pfam" id="PF20160">
    <property type="entry name" value="C-JID"/>
    <property type="match status" value="1"/>
</dbReference>
<reference evidence="5 6" key="1">
    <citation type="journal article" date="2020" name="Mol. Plant">
        <title>The Chromosome-Based Rubber Tree Genome Provides New Insights into Spurge Genome Evolution and Rubber Biosynthesis.</title>
        <authorList>
            <person name="Liu J."/>
            <person name="Shi C."/>
            <person name="Shi C.C."/>
            <person name="Li W."/>
            <person name="Zhang Q.J."/>
            <person name="Zhang Y."/>
            <person name="Li K."/>
            <person name="Lu H.F."/>
            <person name="Shi C."/>
            <person name="Zhu S.T."/>
            <person name="Xiao Z.Y."/>
            <person name="Nan H."/>
            <person name="Yue Y."/>
            <person name="Zhu X.G."/>
            <person name="Wu Y."/>
            <person name="Hong X.N."/>
            <person name="Fan G.Y."/>
            <person name="Tong Y."/>
            <person name="Zhang D."/>
            <person name="Mao C.L."/>
            <person name="Liu Y.L."/>
            <person name="Hao S.J."/>
            <person name="Liu W.Q."/>
            <person name="Lv M.Q."/>
            <person name="Zhang H.B."/>
            <person name="Liu Y."/>
            <person name="Hu-Tang G.R."/>
            <person name="Wang J.P."/>
            <person name="Wang J.H."/>
            <person name="Sun Y.H."/>
            <person name="Ni S.B."/>
            <person name="Chen W.B."/>
            <person name="Zhang X.C."/>
            <person name="Jiao Y.N."/>
            <person name="Eichler E.E."/>
            <person name="Li G.H."/>
            <person name="Liu X."/>
            <person name="Gao L.Z."/>
        </authorList>
    </citation>
    <scope>NUCLEOTIDE SEQUENCE [LARGE SCALE GENOMIC DNA]</scope>
    <source>
        <strain evidence="6">cv. GT1</strain>
        <tissue evidence="5">Leaf</tissue>
    </source>
</reference>
<name>A0A6A6L648_HEVBR</name>
<keyword evidence="2" id="KW-0677">Repeat</keyword>